<keyword evidence="3" id="KW-1185">Reference proteome</keyword>
<evidence type="ECO:0000313" key="3">
    <source>
        <dbReference type="Proteomes" id="UP000315471"/>
    </source>
</evidence>
<gene>
    <name evidence="2" type="ORF">Q31b_34320</name>
</gene>
<organism evidence="2 3">
    <name type="scientific">Novipirellula aureliae</name>
    <dbReference type="NCBI Taxonomy" id="2527966"/>
    <lineage>
        <taxon>Bacteria</taxon>
        <taxon>Pseudomonadati</taxon>
        <taxon>Planctomycetota</taxon>
        <taxon>Planctomycetia</taxon>
        <taxon>Pirellulales</taxon>
        <taxon>Pirellulaceae</taxon>
        <taxon>Novipirellula</taxon>
    </lineage>
</organism>
<dbReference type="EMBL" id="SJPY01000005">
    <property type="protein sequence ID" value="TWU40088.1"/>
    <property type="molecule type" value="Genomic_DNA"/>
</dbReference>
<evidence type="ECO:0000256" key="1">
    <source>
        <dbReference type="SAM" id="MobiDB-lite"/>
    </source>
</evidence>
<dbReference type="Proteomes" id="UP000315471">
    <property type="component" value="Unassembled WGS sequence"/>
</dbReference>
<proteinExistence type="predicted"/>
<dbReference type="AlphaFoldDB" id="A0A5C6DTJ5"/>
<protein>
    <submittedName>
        <fullName evidence="2">Uncharacterized protein</fullName>
    </submittedName>
</protein>
<reference evidence="2 3" key="1">
    <citation type="submission" date="2019-02" db="EMBL/GenBank/DDBJ databases">
        <title>Deep-cultivation of Planctomycetes and their phenomic and genomic characterization uncovers novel biology.</title>
        <authorList>
            <person name="Wiegand S."/>
            <person name="Jogler M."/>
            <person name="Boedeker C."/>
            <person name="Pinto D."/>
            <person name="Vollmers J."/>
            <person name="Rivas-Marin E."/>
            <person name="Kohn T."/>
            <person name="Peeters S.H."/>
            <person name="Heuer A."/>
            <person name="Rast P."/>
            <person name="Oberbeckmann S."/>
            <person name="Bunk B."/>
            <person name="Jeske O."/>
            <person name="Meyerdierks A."/>
            <person name="Storesund J.E."/>
            <person name="Kallscheuer N."/>
            <person name="Luecker S."/>
            <person name="Lage O.M."/>
            <person name="Pohl T."/>
            <person name="Merkel B.J."/>
            <person name="Hornburger P."/>
            <person name="Mueller R.-W."/>
            <person name="Bruemmer F."/>
            <person name="Labrenz M."/>
            <person name="Spormann A.M."/>
            <person name="Op Den Camp H."/>
            <person name="Overmann J."/>
            <person name="Amann R."/>
            <person name="Jetten M.S.M."/>
            <person name="Mascher T."/>
            <person name="Medema M.H."/>
            <person name="Devos D.P."/>
            <person name="Kaster A.-K."/>
            <person name="Ovreas L."/>
            <person name="Rohde M."/>
            <person name="Galperin M.Y."/>
            <person name="Jogler C."/>
        </authorList>
    </citation>
    <scope>NUCLEOTIDE SEQUENCE [LARGE SCALE GENOMIC DNA]</scope>
    <source>
        <strain evidence="2 3">Q31b</strain>
    </source>
</reference>
<sequence>MCDNEVGGQRTTGYQDSAPRYGQRRIQTPGNPGIALELATDTKNVTTTCHLSVSSDSQVRNQKILSGLADHRVSRATQT</sequence>
<name>A0A5C6DTJ5_9BACT</name>
<comment type="caution">
    <text evidence="2">The sequence shown here is derived from an EMBL/GenBank/DDBJ whole genome shotgun (WGS) entry which is preliminary data.</text>
</comment>
<evidence type="ECO:0000313" key="2">
    <source>
        <dbReference type="EMBL" id="TWU40088.1"/>
    </source>
</evidence>
<accession>A0A5C6DTJ5</accession>
<feature type="region of interest" description="Disordered" evidence="1">
    <location>
        <begin position="1"/>
        <end position="29"/>
    </location>
</feature>